<protein>
    <recommendedName>
        <fullName evidence="3">YCII-related domain-containing protein</fullName>
    </recommendedName>
</protein>
<evidence type="ECO:0000313" key="2">
    <source>
        <dbReference type="Proteomes" id="UP000270343"/>
    </source>
</evidence>
<dbReference type="Proteomes" id="UP000270343">
    <property type="component" value="Unassembled WGS sequence"/>
</dbReference>
<name>A0A3B0BXF0_9ACTN</name>
<dbReference type="EMBL" id="RBAM01000002">
    <property type="protein sequence ID" value="RKN76096.1"/>
    <property type="molecule type" value="Genomic_DNA"/>
</dbReference>
<reference evidence="1 2" key="1">
    <citation type="journal article" date="2015" name="Antonie Van Leeuwenhoek">
        <title>Streptomyces klenkii sp. nov., isolated from deep marine sediment.</title>
        <authorList>
            <person name="Veyisoglu A."/>
            <person name="Sahin N."/>
        </authorList>
    </citation>
    <scope>NUCLEOTIDE SEQUENCE [LARGE SCALE GENOMIC DNA]</scope>
    <source>
        <strain evidence="1 2">KCTC 29202</strain>
    </source>
</reference>
<evidence type="ECO:0008006" key="3">
    <source>
        <dbReference type="Google" id="ProtNLM"/>
    </source>
</evidence>
<keyword evidence="2" id="KW-1185">Reference proteome</keyword>
<dbReference type="RefSeq" id="WP_120753442.1">
    <property type="nucleotide sequence ID" value="NZ_RBAM01000002.1"/>
</dbReference>
<organism evidence="1 2">
    <name type="scientific">Streptomyces klenkii</name>
    <dbReference type="NCBI Taxonomy" id="1420899"/>
    <lineage>
        <taxon>Bacteria</taxon>
        <taxon>Bacillati</taxon>
        <taxon>Actinomycetota</taxon>
        <taxon>Actinomycetes</taxon>
        <taxon>Kitasatosporales</taxon>
        <taxon>Streptomycetaceae</taxon>
        <taxon>Streptomyces</taxon>
    </lineage>
</organism>
<dbReference type="AlphaFoldDB" id="A0A3B0BXF0"/>
<gene>
    <name evidence="1" type="ORF">D7231_03460</name>
</gene>
<sequence length="99" mass="10635">MYLVHVFLRAPEGAEFPEAAGEAVRRLARPEEGIEHVVDRLRAPAGPVLGVYVLAGDLHQAEARAALVCGRVLAKIPAFRGWALERAGVPLVAALCEWA</sequence>
<comment type="caution">
    <text evidence="1">The sequence shown here is derived from an EMBL/GenBank/DDBJ whole genome shotgun (WGS) entry which is preliminary data.</text>
</comment>
<evidence type="ECO:0000313" key="1">
    <source>
        <dbReference type="EMBL" id="RKN76096.1"/>
    </source>
</evidence>
<proteinExistence type="predicted"/>
<accession>A0A3B0BXF0</accession>
<dbReference type="OrthoDB" id="3543128at2"/>